<dbReference type="InterPro" id="IPR052894">
    <property type="entry name" value="AsmA-related"/>
</dbReference>
<comment type="caution">
    <text evidence="1">The sequence shown here is derived from an EMBL/GenBank/DDBJ whole genome shotgun (WGS) entry which is preliminary data.</text>
</comment>
<gene>
    <name evidence="1" type="ORF">IAC76_01930</name>
</gene>
<evidence type="ECO:0000313" key="2">
    <source>
        <dbReference type="Proteomes" id="UP000823632"/>
    </source>
</evidence>
<accession>A0A9D9DP01</accession>
<dbReference type="Proteomes" id="UP000823632">
    <property type="component" value="Unassembled WGS sequence"/>
</dbReference>
<dbReference type="GO" id="GO:0090313">
    <property type="term" value="P:regulation of protein targeting to membrane"/>
    <property type="evidence" value="ECO:0007669"/>
    <property type="project" value="TreeGrafter"/>
</dbReference>
<reference evidence="1" key="2">
    <citation type="journal article" date="2021" name="PeerJ">
        <title>Extensive microbial diversity within the chicken gut microbiome revealed by metagenomics and culture.</title>
        <authorList>
            <person name="Gilroy R."/>
            <person name="Ravi A."/>
            <person name="Getino M."/>
            <person name="Pursley I."/>
            <person name="Horton D.L."/>
            <person name="Alikhan N.F."/>
            <person name="Baker D."/>
            <person name="Gharbi K."/>
            <person name="Hall N."/>
            <person name="Watson M."/>
            <person name="Adriaenssens E.M."/>
            <person name="Foster-Nyarko E."/>
            <person name="Jarju S."/>
            <person name="Secka A."/>
            <person name="Antonio M."/>
            <person name="Oren A."/>
            <person name="Chaudhuri R.R."/>
            <person name="La Ragione R."/>
            <person name="Hildebrand F."/>
            <person name="Pallen M.J."/>
        </authorList>
    </citation>
    <scope>NUCLEOTIDE SEQUENCE</scope>
    <source>
        <strain evidence="1">10192</strain>
    </source>
</reference>
<proteinExistence type="predicted"/>
<dbReference type="AlphaFoldDB" id="A0A9D9DP01"/>
<reference evidence="1" key="1">
    <citation type="submission" date="2020-10" db="EMBL/GenBank/DDBJ databases">
        <authorList>
            <person name="Gilroy R."/>
        </authorList>
    </citation>
    <scope>NUCLEOTIDE SEQUENCE</scope>
    <source>
        <strain evidence="1">10192</strain>
    </source>
</reference>
<dbReference type="PANTHER" id="PTHR30441:SF8">
    <property type="entry name" value="DUF748 DOMAIN-CONTAINING PROTEIN"/>
    <property type="match status" value="1"/>
</dbReference>
<sequence>VNTAFTGFYKGKADGLIHFEGLTVNGKIYNNRESKQSIIISNNGTFNLKNLHLTVSPLKGTFKGSPFIAEHVEIHNMFSGNEIISGNFNLKNFDLENLNDPKLFHEIYPQYKDELKDFTRFSGKINIASRIKNNKVRLFTQLNDTTFVYRPKHIRVAIQNGNILLNDKNLHLNNINSFVGRMPLYLNGRIMNIQKNPSADVYVNAKPTQEFFDQFFNNKSVYPIKLKGDVNCTSRLQGPLDNLRLKAELKLDEESSLYYMGAIIGDQVNPVKINLDSTYTPQYIKINQFKYDKIITSQNNKQFPNTQLTANGTIGFIDKNNASFNNFKVKTHNPTDAKIFNIIFKKPLMKQGVFTSDLTINGTALMPKILGQLDVTSIDMPFFDATINDIHFDFKKDIVNISSKGNILTNNIKLEAIMRNSFAMPLTFENIKLHFDNLDLNKITQSLQDYDADLYKQQIATDNQLKNFNPENLVINKAEITADTIILKAIEATEFKAIASLNKSMVFDVNDYTFTLAQGNVTGNLQYNLLSKDWNIYSQINNANAQIISESLFDLKGQLYGTVNGDLRFQCDGKSQPSCLSTLSGEGSFEVAQGRMPKLGSLEYLLKAANLAKGGITGLSINGIIDLITPLKTGEFDSISGSYIVKDGIAQNIKVYSKGNALNLYLNGSYNVITSIADMKVYGTLSNNITNVFGRIKNASLNTLFKTIPLLNKNEISPELEAELNKIPNYNAGKNIFRIFAVDIDGDINGINYVKSFKWVK</sequence>
<organism evidence="1 2">
    <name type="scientific">Candidatus Scatousia excrementipullorum</name>
    <dbReference type="NCBI Taxonomy" id="2840936"/>
    <lineage>
        <taxon>Bacteria</taxon>
        <taxon>Candidatus Scatousia</taxon>
    </lineage>
</organism>
<feature type="non-terminal residue" evidence="1">
    <location>
        <position position="1"/>
    </location>
</feature>
<dbReference type="EMBL" id="JADIND010000041">
    <property type="protein sequence ID" value="MBO8430125.1"/>
    <property type="molecule type" value="Genomic_DNA"/>
</dbReference>
<name>A0A9D9DP01_9BACT</name>
<evidence type="ECO:0000313" key="1">
    <source>
        <dbReference type="EMBL" id="MBO8430125.1"/>
    </source>
</evidence>
<evidence type="ECO:0008006" key="3">
    <source>
        <dbReference type="Google" id="ProtNLM"/>
    </source>
</evidence>
<dbReference type="PANTHER" id="PTHR30441">
    <property type="entry name" value="DUF748 DOMAIN-CONTAINING PROTEIN"/>
    <property type="match status" value="1"/>
</dbReference>
<dbReference type="GO" id="GO:0005886">
    <property type="term" value="C:plasma membrane"/>
    <property type="evidence" value="ECO:0007669"/>
    <property type="project" value="TreeGrafter"/>
</dbReference>
<protein>
    <recommendedName>
        <fullName evidence="3">AsmA-like C-terminal domain-containing protein</fullName>
    </recommendedName>
</protein>